<feature type="compositionally biased region" description="Basic and acidic residues" evidence="3">
    <location>
        <begin position="9"/>
        <end position="21"/>
    </location>
</feature>
<keyword evidence="6" id="KW-1185">Reference proteome</keyword>
<reference evidence="5 6" key="1">
    <citation type="submission" date="2021-03" db="EMBL/GenBank/DDBJ databases">
        <title>Complete genome sequence of Streptomyces cyanogenus S136, producer of anticancer angucycline landomycin A.</title>
        <authorList>
            <person name="Hrab P."/>
            <person name="Ruckert C."/>
            <person name="Busche T."/>
            <person name="Ostash I."/>
            <person name="Kalinowski J."/>
            <person name="Fedorenko V."/>
            <person name="Yushchuk O."/>
            <person name="Ostash B."/>
        </authorList>
    </citation>
    <scope>NUCLEOTIDE SEQUENCE [LARGE SCALE GENOMIC DNA]</scope>
    <source>
        <strain evidence="5 6">S136</strain>
    </source>
</reference>
<evidence type="ECO:0000256" key="2">
    <source>
        <dbReference type="ARBA" id="ARBA00022553"/>
    </source>
</evidence>
<keyword evidence="1" id="KW-0596">Phosphopantetheine</keyword>
<evidence type="ECO:0000259" key="4">
    <source>
        <dbReference type="PROSITE" id="PS50075"/>
    </source>
</evidence>
<gene>
    <name evidence="5" type="primary">lgrD2</name>
    <name evidence="5" type="ORF">S1361_20295</name>
</gene>
<dbReference type="InterPro" id="IPR036736">
    <property type="entry name" value="ACP-like_sf"/>
</dbReference>
<dbReference type="SMART" id="SM00823">
    <property type="entry name" value="PKS_PP"/>
    <property type="match status" value="1"/>
</dbReference>
<sequence>MSAPVRPRTGPDAHPSRQRREDMCEVAYREPDGEFASAVAAVVAEVLGVDRVGLDDSFYDFGGTSLQAISLCVRLEKLTGRTIEPVDVMEHDVLTDLIGLLSDGSGGDRG</sequence>
<feature type="region of interest" description="Disordered" evidence="3">
    <location>
        <begin position="1"/>
        <end position="21"/>
    </location>
</feature>
<dbReference type="Gene3D" id="1.10.1200.10">
    <property type="entry name" value="ACP-like"/>
    <property type="match status" value="1"/>
</dbReference>
<organism evidence="5 6">
    <name type="scientific">Streptomyces cyanogenus</name>
    <dbReference type="NCBI Taxonomy" id="80860"/>
    <lineage>
        <taxon>Bacteria</taxon>
        <taxon>Bacillati</taxon>
        <taxon>Actinomycetota</taxon>
        <taxon>Actinomycetes</taxon>
        <taxon>Kitasatosporales</taxon>
        <taxon>Streptomycetaceae</taxon>
        <taxon>Streptomyces</taxon>
    </lineage>
</organism>
<evidence type="ECO:0000313" key="6">
    <source>
        <dbReference type="Proteomes" id="UP000663908"/>
    </source>
</evidence>
<dbReference type="EMBL" id="CP071839">
    <property type="protein sequence ID" value="QTD99687.1"/>
    <property type="molecule type" value="Genomic_DNA"/>
</dbReference>
<dbReference type="PROSITE" id="PS50075">
    <property type="entry name" value="CARRIER"/>
    <property type="match status" value="1"/>
</dbReference>
<dbReference type="SUPFAM" id="SSF47336">
    <property type="entry name" value="ACP-like"/>
    <property type="match status" value="1"/>
</dbReference>
<dbReference type="Pfam" id="PF00550">
    <property type="entry name" value="PP-binding"/>
    <property type="match status" value="1"/>
</dbReference>
<evidence type="ECO:0000313" key="5">
    <source>
        <dbReference type="EMBL" id="QTD99687.1"/>
    </source>
</evidence>
<evidence type="ECO:0000256" key="3">
    <source>
        <dbReference type="SAM" id="MobiDB-lite"/>
    </source>
</evidence>
<dbReference type="Proteomes" id="UP000663908">
    <property type="component" value="Chromosome"/>
</dbReference>
<dbReference type="InterPro" id="IPR020806">
    <property type="entry name" value="PKS_PP-bd"/>
</dbReference>
<evidence type="ECO:0000256" key="1">
    <source>
        <dbReference type="ARBA" id="ARBA00022450"/>
    </source>
</evidence>
<feature type="domain" description="Carrier" evidence="4">
    <location>
        <begin position="30"/>
        <end position="105"/>
    </location>
</feature>
<name>A0ABX7TTM3_STRCY</name>
<protein>
    <submittedName>
        <fullName evidence="5">Linear gramicidin synthase subunit D</fullName>
    </submittedName>
</protein>
<keyword evidence="2" id="KW-0597">Phosphoprotein</keyword>
<proteinExistence type="predicted"/>
<dbReference type="RefSeq" id="WP_208033232.1">
    <property type="nucleotide sequence ID" value="NZ_CP071839.1"/>
</dbReference>
<accession>A0ABX7TTM3</accession>
<dbReference type="InterPro" id="IPR009081">
    <property type="entry name" value="PP-bd_ACP"/>
</dbReference>